<evidence type="ECO:0000313" key="2">
    <source>
        <dbReference type="Proteomes" id="UP000799779"/>
    </source>
</evidence>
<protein>
    <submittedName>
        <fullName evidence="1">Uncharacterized protein</fullName>
    </submittedName>
</protein>
<sequence length="114" mass="13138">MPYLNKLKKHVPDPFAKFNQGKYLFHHPQADVCNLLIDSFCMRQADDVNYELKTMPWSVYAGASSSAEPFRQYLDKATVRPTLLPPWWTGEKSEEWVISGESSAWSDLRKAVTK</sequence>
<dbReference type="OrthoDB" id="432970at2759"/>
<evidence type="ECO:0000313" key="1">
    <source>
        <dbReference type="EMBL" id="KAF1997563.1"/>
    </source>
</evidence>
<proteinExistence type="predicted"/>
<dbReference type="AlphaFoldDB" id="A0A6A5W6N2"/>
<keyword evidence="2" id="KW-1185">Reference proteome</keyword>
<reference evidence="1" key="1">
    <citation type="journal article" date="2020" name="Stud. Mycol.">
        <title>101 Dothideomycetes genomes: a test case for predicting lifestyles and emergence of pathogens.</title>
        <authorList>
            <person name="Haridas S."/>
            <person name="Albert R."/>
            <person name="Binder M."/>
            <person name="Bloem J."/>
            <person name="Labutti K."/>
            <person name="Salamov A."/>
            <person name="Andreopoulos B."/>
            <person name="Baker S."/>
            <person name="Barry K."/>
            <person name="Bills G."/>
            <person name="Bluhm B."/>
            <person name="Cannon C."/>
            <person name="Castanera R."/>
            <person name="Culley D."/>
            <person name="Daum C."/>
            <person name="Ezra D."/>
            <person name="Gonzalez J."/>
            <person name="Henrissat B."/>
            <person name="Kuo A."/>
            <person name="Liang C."/>
            <person name="Lipzen A."/>
            <person name="Lutzoni F."/>
            <person name="Magnuson J."/>
            <person name="Mondo S."/>
            <person name="Nolan M."/>
            <person name="Ohm R."/>
            <person name="Pangilinan J."/>
            <person name="Park H.-J."/>
            <person name="Ramirez L."/>
            <person name="Alfaro M."/>
            <person name="Sun H."/>
            <person name="Tritt A."/>
            <person name="Yoshinaga Y."/>
            <person name="Zwiers L.-H."/>
            <person name="Turgeon B."/>
            <person name="Goodwin S."/>
            <person name="Spatafora J."/>
            <person name="Crous P."/>
            <person name="Grigoriev I."/>
        </authorList>
    </citation>
    <scope>NUCLEOTIDE SEQUENCE</scope>
    <source>
        <strain evidence="1">CBS 123094</strain>
    </source>
</reference>
<name>A0A6A5W6N2_9PLEO</name>
<gene>
    <name evidence="1" type="ORF">P154DRAFT_605512</name>
</gene>
<organism evidence="1 2">
    <name type="scientific">Amniculicola lignicola CBS 123094</name>
    <dbReference type="NCBI Taxonomy" id="1392246"/>
    <lineage>
        <taxon>Eukaryota</taxon>
        <taxon>Fungi</taxon>
        <taxon>Dikarya</taxon>
        <taxon>Ascomycota</taxon>
        <taxon>Pezizomycotina</taxon>
        <taxon>Dothideomycetes</taxon>
        <taxon>Pleosporomycetidae</taxon>
        <taxon>Pleosporales</taxon>
        <taxon>Amniculicolaceae</taxon>
        <taxon>Amniculicola</taxon>
    </lineage>
</organism>
<accession>A0A6A5W6N2</accession>
<dbReference type="EMBL" id="ML977612">
    <property type="protein sequence ID" value="KAF1997563.1"/>
    <property type="molecule type" value="Genomic_DNA"/>
</dbReference>
<dbReference type="Proteomes" id="UP000799779">
    <property type="component" value="Unassembled WGS sequence"/>
</dbReference>